<dbReference type="GO" id="GO:0015293">
    <property type="term" value="F:symporter activity"/>
    <property type="evidence" value="ECO:0007669"/>
    <property type="project" value="UniProtKB-KW"/>
</dbReference>
<dbReference type="GO" id="GO:0005886">
    <property type="term" value="C:plasma membrane"/>
    <property type="evidence" value="ECO:0007669"/>
    <property type="project" value="UniProtKB-SubCell"/>
</dbReference>
<gene>
    <name evidence="8" type="ORF">K8V81_10875</name>
</gene>
<dbReference type="AlphaFoldDB" id="A0A921SXV7"/>
<dbReference type="InterPro" id="IPR036458">
    <property type="entry name" value="Na:dicarbo_symporter_sf"/>
</dbReference>
<evidence type="ECO:0000256" key="4">
    <source>
        <dbReference type="ARBA" id="ARBA00022692"/>
    </source>
</evidence>
<evidence type="ECO:0000256" key="6">
    <source>
        <dbReference type="ARBA" id="ARBA00023136"/>
    </source>
</evidence>
<evidence type="ECO:0000256" key="2">
    <source>
        <dbReference type="ARBA" id="ARBA00022448"/>
    </source>
</evidence>
<dbReference type="Proteomes" id="UP000742460">
    <property type="component" value="Unassembled WGS sequence"/>
</dbReference>
<keyword evidence="4 7" id="KW-0812">Transmembrane</keyword>
<feature type="transmembrane region" description="Helical" evidence="7">
    <location>
        <begin position="27"/>
        <end position="49"/>
    </location>
</feature>
<feature type="transmembrane region" description="Helical" evidence="7">
    <location>
        <begin position="113"/>
        <end position="131"/>
    </location>
</feature>
<sequence length="132" mass="13612">MSTSTTPSPEATSRTRNPLRQIARIPFGWQVLIGLVLGVILGLVAAQMGPVPGVGEDGGDGPNWLTTTLQTIGSTFVTLLKALVPPLVFLAIVTSIANLRNVTNAARLAGKTLLWFAITALIAVAIGIGLGA</sequence>
<dbReference type="PANTHER" id="PTHR42865:SF7">
    <property type="entry name" value="PROTON_GLUTAMATE-ASPARTATE SYMPORTER"/>
    <property type="match status" value="1"/>
</dbReference>
<evidence type="ECO:0000256" key="7">
    <source>
        <dbReference type="SAM" id="Phobius"/>
    </source>
</evidence>
<feature type="transmembrane region" description="Helical" evidence="7">
    <location>
        <begin position="69"/>
        <end position="93"/>
    </location>
</feature>
<comment type="caution">
    <text evidence="8">The sequence shown here is derived from an EMBL/GenBank/DDBJ whole genome shotgun (WGS) entry which is preliminary data.</text>
</comment>
<evidence type="ECO:0000313" key="8">
    <source>
        <dbReference type="EMBL" id="HJG92213.1"/>
    </source>
</evidence>
<keyword evidence="2" id="KW-0813">Transport</keyword>
<feature type="non-terminal residue" evidence="8">
    <location>
        <position position="132"/>
    </location>
</feature>
<dbReference type="EMBL" id="DYUE01000250">
    <property type="protein sequence ID" value="HJG92213.1"/>
    <property type="molecule type" value="Genomic_DNA"/>
</dbReference>
<name>A0A921SXV7_9MICO</name>
<evidence type="ECO:0000256" key="3">
    <source>
        <dbReference type="ARBA" id="ARBA00022475"/>
    </source>
</evidence>
<keyword evidence="5 7" id="KW-1133">Transmembrane helix</keyword>
<dbReference type="SUPFAM" id="SSF118215">
    <property type="entry name" value="Proton glutamate symport protein"/>
    <property type="match status" value="1"/>
</dbReference>
<proteinExistence type="predicted"/>
<keyword evidence="3" id="KW-1003">Cell membrane</keyword>
<evidence type="ECO:0000256" key="1">
    <source>
        <dbReference type="ARBA" id="ARBA00004651"/>
    </source>
</evidence>
<dbReference type="Pfam" id="PF00375">
    <property type="entry name" value="SDF"/>
    <property type="match status" value="1"/>
</dbReference>
<reference evidence="8" key="1">
    <citation type="journal article" date="2021" name="PeerJ">
        <title>Extensive microbial diversity within the chicken gut microbiome revealed by metagenomics and culture.</title>
        <authorList>
            <person name="Gilroy R."/>
            <person name="Ravi A."/>
            <person name="Getino M."/>
            <person name="Pursley I."/>
            <person name="Horton D.L."/>
            <person name="Alikhan N.F."/>
            <person name="Baker D."/>
            <person name="Gharbi K."/>
            <person name="Hall N."/>
            <person name="Watson M."/>
            <person name="Adriaenssens E.M."/>
            <person name="Foster-Nyarko E."/>
            <person name="Jarju S."/>
            <person name="Secka A."/>
            <person name="Antonio M."/>
            <person name="Oren A."/>
            <person name="Chaudhuri R.R."/>
            <person name="La Ragione R."/>
            <person name="Hildebrand F."/>
            <person name="Pallen M.J."/>
        </authorList>
    </citation>
    <scope>NUCLEOTIDE SEQUENCE</scope>
    <source>
        <strain evidence="8">ChiGjej5B5-22894</strain>
    </source>
</reference>
<dbReference type="PANTHER" id="PTHR42865">
    <property type="entry name" value="PROTON/GLUTAMATE-ASPARTATE SYMPORTER"/>
    <property type="match status" value="1"/>
</dbReference>
<keyword evidence="6 7" id="KW-0472">Membrane</keyword>
<dbReference type="Gene3D" id="1.10.3860.10">
    <property type="entry name" value="Sodium:dicarboxylate symporter"/>
    <property type="match status" value="1"/>
</dbReference>
<evidence type="ECO:0000256" key="5">
    <source>
        <dbReference type="ARBA" id="ARBA00022989"/>
    </source>
</evidence>
<reference evidence="8" key="2">
    <citation type="submission" date="2021-09" db="EMBL/GenBank/DDBJ databases">
        <authorList>
            <person name="Gilroy R."/>
        </authorList>
    </citation>
    <scope>NUCLEOTIDE SEQUENCE</scope>
    <source>
        <strain evidence="8">ChiGjej5B5-22894</strain>
    </source>
</reference>
<protein>
    <submittedName>
        <fullName evidence="8">Cation:dicarboxylase symporter family transporter</fullName>
    </submittedName>
</protein>
<organism evidence="8 9">
    <name type="scientific">Brachybacterium massiliense</name>
    <dbReference type="NCBI Taxonomy" id="1755098"/>
    <lineage>
        <taxon>Bacteria</taxon>
        <taxon>Bacillati</taxon>
        <taxon>Actinomycetota</taxon>
        <taxon>Actinomycetes</taxon>
        <taxon>Micrococcales</taxon>
        <taxon>Dermabacteraceae</taxon>
        <taxon>Brachybacterium</taxon>
    </lineage>
</organism>
<comment type="subcellular location">
    <subcellularLocation>
        <location evidence="1">Cell membrane</location>
        <topology evidence="1">Multi-pass membrane protein</topology>
    </subcellularLocation>
</comment>
<evidence type="ECO:0000313" key="9">
    <source>
        <dbReference type="Proteomes" id="UP000742460"/>
    </source>
</evidence>
<dbReference type="InterPro" id="IPR001991">
    <property type="entry name" value="Na-dicarboxylate_symporter"/>
</dbReference>
<accession>A0A921SXV7</accession>
<dbReference type="GO" id="GO:0006835">
    <property type="term" value="P:dicarboxylic acid transport"/>
    <property type="evidence" value="ECO:0007669"/>
    <property type="project" value="TreeGrafter"/>
</dbReference>